<evidence type="ECO:0000256" key="4">
    <source>
        <dbReference type="ARBA" id="ARBA00049194"/>
    </source>
</evidence>
<feature type="active site" evidence="5">
    <location>
        <position position="259"/>
    </location>
</feature>
<dbReference type="PANTHER" id="PTHR42804:SF1">
    <property type="entry name" value="ALDEHYDE DEHYDROGENASE-RELATED"/>
    <property type="match status" value="1"/>
</dbReference>
<dbReference type="GO" id="GO:0004029">
    <property type="term" value="F:aldehyde dehydrogenase (NAD+) activity"/>
    <property type="evidence" value="ECO:0007669"/>
    <property type="project" value="UniProtKB-EC"/>
</dbReference>
<dbReference type="FunFam" id="3.40.605.10:FF:000007">
    <property type="entry name" value="NAD/NADP-dependent betaine aldehyde dehydrogenase"/>
    <property type="match status" value="1"/>
</dbReference>
<reference evidence="8 9" key="1">
    <citation type="submission" date="2018-12" db="EMBL/GenBank/DDBJ databases">
        <title>Amycolatopsis eburnea sp. nov. actinomycete associate with arbuscular mycorrhiza fungal spore.</title>
        <authorList>
            <person name="Lumyong S."/>
            <person name="Chaiya L."/>
        </authorList>
    </citation>
    <scope>NUCLEOTIDE SEQUENCE [LARGE SCALE GENOMIC DNA]</scope>
    <source>
        <strain evidence="8 9">GLM-1</strain>
    </source>
</reference>
<dbReference type="EC" id="1.2.1.3" evidence="3"/>
<dbReference type="Pfam" id="PF00171">
    <property type="entry name" value="Aldedh"/>
    <property type="match status" value="1"/>
</dbReference>
<organism evidence="8 9">
    <name type="scientific">Amycolatopsis eburnea</name>
    <dbReference type="NCBI Taxonomy" id="2267691"/>
    <lineage>
        <taxon>Bacteria</taxon>
        <taxon>Bacillati</taxon>
        <taxon>Actinomycetota</taxon>
        <taxon>Actinomycetes</taxon>
        <taxon>Pseudonocardiales</taxon>
        <taxon>Pseudonocardiaceae</taxon>
        <taxon>Amycolatopsis</taxon>
    </lineage>
</organism>
<dbReference type="CDD" id="cd07139">
    <property type="entry name" value="ALDH_AldA-Rv0768"/>
    <property type="match status" value="1"/>
</dbReference>
<evidence type="ECO:0000256" key="3">
    <source>
        <dbReference type="ARBA" id="ARBA00024226"/>
    </source>
</evidence>
<keyword evidence="9" id="KW-1185">Reference proteome</keyword>
<evidence type="ECO:0000313" key="9">
    <source>
        <dbReference type="Proteomes" id="UP000267081"/>
    </source>
</evidence>
<comment type="catalytic activity">
    <reaction evidence="4">
        <text>an aldehyde + NAD(+) + H2O = a carboxylate + NADH + 2 H(+)</text>
        <dbReference type="Rhea" id="RHEA:16185"/>
        <dbReference type="ChEBI" id="CHEBI:15377"/>
        <dbReference type="ChEBI" id="CHEBI:15378"/>
        <dbReference type="ChEBI" id="CHEBI:17478"/>
        <dbReference type="ChEBI" id="CHEBI:29067"/>
        <dbReference type="ChEBI" id="CHEBI:57540"/>
        <dbReference type="ChEBI" id="CHEBI:57945"/>
        <dbReference type="EC" id="1.2.1.3"/>
    </reaction>
</comment>
<sequence>MTLTTGRTTDLDRTRFFIDGRWVEPLGTGTHVALEAATGEPLGTAALGTDADIDAAVRAARRALDEGPWGRTTASERAAVLRRFTAALAARADATSTLVSRENGMPIGLSAAFNGAAPAGLLQMYADLIETTPLESVRPSPAGSTVVRREPVGVVGAITPWNYPQVLAVMKIAPALAAGCTVVLKPSPETALDGYVLGDAAAEAGLPPGVLNIVLAGRDAGAALVSHPLVDKIAFTGSTAAGRLIGAECGRSIRRCSLELGGKSAAVVLDDVDLDSFVAGLGAASFPNNGQTCTAQTRILAPRSRYAEIVDAVAGFADGMTVGDPLDPAVACGPMASEAQLERVLGYIELGRRSDARLVAGGGRPAGLDRGWFVRPTVFADVDNAERIAQEEIFGPVVTITPYDGDDEAIRLADASEYGLGGSVWTSDEERGLAIARRIRTGTIGINYYQQDLGAPFGGMKASGIGRELGPEALDGYLEFKSIYASAAQLDR</sequence>
<keyword evidence="2 6" id="KW-0560">Oxidoreductase</keyword>
<comment type="caution">
    <text evidence="8">The sequence shown here is derived from an EMBL/GenBank/DDBJ whole genome shotgun (WGS) entry which is preliminary data.</text>
</comment>
<protein>
    <recommendedName>
        <fullName evidence="3">aldehyde dehydrogenase (NAD(+))</fullName>
        <ecNumber evidence="3">1.2.1.3</ecNumber>
    </recommendedName>
</protein>
<dbReference type="InterPro" id="IPR016162">
    <property type="entry name" value="Ald_DH_N"/>
</dbReference>
<name>A0A3R9DTJ4_9PSEU</name>
<evidence type="ECO:0000256" key="1">
    <source>
        <dbReference type="ARBA" id="ARBA00009986"/>
    </source>
</evidence>
<comment type="similarity">
    <text evidence="1 6">Belongs to the aldehyde dehydrogenase family.</text>
</comment>
<dbReference type="InterPro" id="IPR016163">
    <property type="entry name" value="Ald_DH_C"/>
</dbReference>
<feature type="domain" description="Aldehyde dehydrogenase" evidence="7">
    <location>
        <begin position="30"/>
        <end position="483"/>
    </location>
</feature>
<dbReference type="AlphaFoldDB" id="A0A3R9DTJ4"/>
<evidence type="ECO:0000256" key="2">
    <source>
        <dbReference type="ARBA" id="ARBA00023002"/>
    </source>
</evidence>
<proteinExistence type="inferred from homology"/>
<dbReference type="PROSITE" id="PS00687">
    <property type="entry name" value="ALDEHYDE_DEHYDR_GLU"/>
    <property type="match status" value="1"/>
</dbReference>
<dbReference type="OrthoDB" id="6882680at2"/>
<dbReference type="EMBL" id="RSEC01000060">
    <property type="protein sequence ID" value="RSD10240.1"/>
    <property type="molecule type" value="Genomic_DNA"/>
</dbReference>
<evidence type="ECO:0000259" key="7">
    <source>
        <dbReference type="Pfam" id="PF00171"/>
    </source>
</evidence>
<dbReference type="PROSITE" id="PS00070">
    <property type="entry name" value="ALDEHYDE_DEHYDR_CYS"/>
    <property type="match status" value="1"/>
</dbReference>
<gene>
    <name evidence="8" type="ORF">EIY87_35725</name>
</gene>
<dbReference type="InterPro" id="IPR029510">
    <property type="entry name" value="Ald_DH_CS_GLU"/>
</dbReference>
<dbReference type="PANTHER" id="PTHR42804">
    <property type="entry name" value="ALDEHYDE DEHYDROGENASE"/>
    <property type="match status" value="1"/>
</dbReference>
<dbReference type="InterPro" id="IPR016160">
    <property type="entry name" value="Ald_DH_CS_CYS"/>
</dbReference>
<accession>A0A3R9DTJ4</accession>
<dbReference type="InterPro" id="IPR015590">
    <property type="entry name" value="Aldehyde_DH_dom"/>
</dbReference>
<evidence type="ECO:0000313" key="8">
    <source>
        <dbReference type="EMBL" id="RSD10240.1"/>
    </source>
</evidence>
<evidence type="ECO:0000256" key="5">
    <source>
        <dbReference type="PROSITE-ProRule" id="PRU10007"/>
    </source>
</evidence>
<dbReference type="Proteomes" id="UP000267081">
    <property type="component" value="Unassembled WGS sequence"/>
</dbReference>
<dbReference type="SUPFAM" id="SSF53720">
    <property type="entry name" value="ALDH-like"/>
    <property type="match status" value="1"/>
</dbReference>
<dbReference type="RefSeq" id="WP_125314370.1">
    <property type="nucleotide sequence ID" value="NZ_RSEC01000060.1"/>
</dbReference>
<dbReference type="Gene3D" id="3.40.605.10">
    <property type="entry name" value="Aldehyde Dehydrogenase, Chain A, domain 1"/>
    <property type="match status" value="1"/>
</dbReference>
<dbReference type="InterPro" id="IPR016161">
    <property type="entry name" value="Ald_DH/histidinol_DH"/>
</dbReference>
<evidence type="ECO:0000256" key="6">
    <source>
        <dbReference type="RuleBase" id="RU003345"/>
    </source>
</evidence>
<dbReference type="Gene3D" id="3.40.309.10">
    <property type="entry name" value="Aldehyde Dehydrogenase, Chain A, domain 2"/>
    <property type="match status" value="1"/>
</dbReference>